<dbReference type="CDD" id="cd02733">
    <property type="entry name" value="RNAP_II_RPB1_N"/>
    <property type="match status" value="1"/>
</dbReference>
<dbReference type="PANTHER" id="PTHR19376">
    <property type="entry name" value="DNA-DIRECTED RNA POLYMERASE"/>
    <property type="match status" value="1"/>
</dbReference>
<keyword evidence="5 6" id="KW-0804">Transcription</keyword>
<feature type="domain" description="RNA polymerase N-terminal" evidence="7">
    <location>
        <begin position="242"/>
        <end position="541"/>
    </location>
</feature>
<keyword evidence="8" id="KW-0560">Oxidoreductase</keyword>
<dbReference type="Gene3D" id="3.30.1490.180">
    <property type="entry name" value="RNA polymerase ii"/>
    <property type="match status" value="1"/>
</dbReference>
<evidence type="ECO:0000256" key="2">
    <source>
        <dbReference type="ARBA" id="ARBA00022478"/>
    </source>
</evidence>
<dbReference type="InterPro" id="IPR000722">
    <property type="entry name" value="RNA_pol_asu"/>
</dbReference>
<accession>G0QZU1</accession>
<dbReference type="EC" id="2.7.7.6" evidence="6"/>
<dbReference type="Proteomes" id="UP000008983">
    <property type="component" value="Unassembled WGS sequence"/>
</dbReference>
<dbReference type="SUPFAM" id="SSF64484">
    <property type="entry name" value="beta and beta-prime subunits of DNA dependent RNA-polymerase"/>
    <property type="match status" value="1"/>
</dbReference>
<dbReference type="STRING" id="857967.G0QZU1"/>
<evidence type="ECO:0000256" key="6">
    <source>
        <dbReference type="RuleBase" id="RU004279"/>
    </source>
</evidence>
<dbReference type="eggNOG" id="KOG0260">
    <property type="taxonomic scope" value="Eukaryota"/>
</dbReference>
<dbReference type="InterPro" id="IPR007083">
    <property type="entry name" value="RNA_pol_Rpb1_4"/>
</dbReference>
<dbReference type="GO" id="GO:0005665">
    <property type="term" value="C:RNA polymerase II, core complex"/>
    <property type="evidence" value="ECO:0007669"/>
    <property type="project" value="TreeGrafter"/>
</dbReference>
<dbReference type="GeneID" id="14905354"/>
<evidence type="ECO:0000313" key="8">
    <source>
        <dbReference type="EMBL" id="EGR29261.1"/>
    </source>
</evidence>
<evidence type="ECO:0000256" key="4">
    <source>
        <dbReference type="ARBA" id="ARBA00022695"/>
    </source>
</evidence>
<dbReference type="Pfam" id="PF05000">
    <property type="entry name" value="RNA_pol_Rpb1_4"/>
    <property type="match status" value="1"/>
</dbReference>
<name>G0QZU1_ICHMU</name>
<dbReference type="Pfam" id="PF00623">
    <property type="entry name" value="RNA_pol_Rpb1_2"/>
    <property type="match status" value="1"/>
</dbReference>
<evidence type="ECO:0000259" key="7">
    <source>
        <dbReference type="SMART" id="SM00663"/>
    </source>
</evidence>
<dbReference type="InterPro" id="IPR042102">
    <property type="entry name" value="RNA_pol_Rpb1_3_sf"/>
</dbReference>
<dbReference type="FunFam" id="2.40.40.20:FF:000019">
    <property type="entry name" value="DNA-directed RNA polymerase II subunit RPB1"/>
    <property type="match status" value="1"/>
</dbReference>
<keyword evidence="9" id="KW-1185">Reference proteome</keyword>
<dbReference type="InterPro" id="IPR045867">
    <property type="entry name" value="DNA-dir_RpoC_beta_prime"/>
</dbReference>
<dbReference type="GO" id="GO:0016787">
    <property type="term" value="F:hydrolase activity"/>
    <property type="evidence" value="ECO:0007669"/>
    <property type="project" value="UniProtKB-KW"/>
</dbReference>
<keyword evidence="4 6" id="KW-0548">Nucleotidyltransferase</keyword>
<dbReference type="Pfam" id="PF04997">
    <property type="entry name" value="RNA_pol_Rpb1_1"/>
    <property type="match status" value="1"/>
</dbReference>
<proteinExistence type="inferred from homology"/>
<dbReference type="FunFam" id="1.10.274.100:FF:000001">
    <property type="entry name" value="DNA-directed RNA polymerase subunit"/>
    <property type="match status" value="1"/>
</dbReference>
<dbReference type="InterPro" id="IPR038120">
    <property type="entry name" value="Rpb1_funnel_sf"/>
</dbReference>
<protein>
    <recommendedName>
        <fullName evidence="6">DNA-directed RNA polymerase subunit</fullName>
        <ecNumber evidence="6">2.7.7.6</ecNumber>
    </recommendedName>
</protein>
<dbReference type="EMBL" id="GL984169">
    <property type="protein sequence ID" value="EGR29261.1"/>
    <property type="molecule type" value="Genomic_DNA"/>
</dbReference>
<evidence type="ECO:0000256" key="3">
    <source>
        <dbReference type="ARBA" id="ARBA00022679"/>
    </source>
</evidence>
<dbReference type="Gene3D" id="1.10.132.30">
    <property type="match status" value="1"/>
</dbReference>
<comment type="similarity">
    <text evidence="1 6">Belongs to the RNA polymerase beta' chain family.</text>
</comment>
<dbReference type="GO" id="GO:0003899">
    <property type="term" value="F:DNA-directed RNA polymerase activity"/>
    <property type="evidence" value="ECO:0007669"/>
    <property type="project" value="UniProtKB-EC"/>
</dbReference>
<dbReference type="InterPro" id="IPR007066">
    <property type="entry name" value="RNA_pol_Rpb1_3"/>
</dbReference>
<comment type="function">
    <text evidence="6">DNA-dependent RNA polymerase catalyzes the transcription of DNA into RNA using the four ribonucleoside triphosphates as substrates.</text>
</comment>
<comment type="catalytic activity">
    <reaction evidence="6">
        <text>RNA(n) + a ribonucleoside 5'-triphosphate = RNA(n+1) + diphosphate</text>
        <dbReference type="Rhea" id="RHEA:21248"/>
        <dbReference type="Rhea" id="RHEA-COMP:14527"/>
        <dbReference type="Rhea" id="RHEA-COMP:17342"/>
        <dbReference type="ChEBI" id="CHEBI:33019"/>
        <dbReference type="ChEBI" id="CHEBI:61557"/>
        <dbReference type="ChEBI" id="CHEBI:140395"/>
        <dbReference type="EC" id="2.7.7.6"/>
    </reaction>
</comment>
<dbReference type="PANTHER" id="PTHR19376:SF37">
    <property type="entry name" value="DNA-DIRECTED RNA POLYMERASE II SUBUNIT RPB1"/>
    <property type="match status" value="1"/>
</dbReference>
<dbReference type="InterPro" id="IPR044893">
    <property type="entry name" value="RNA_pol_Rpb1_clamp_domain"/>
</dbReference>
<dbReference type="Gene3D" id="6.20.50.80">
    <property type="match status" value="1"/>
</dbReference>
<dbReference type="Pfam" id="PF04983">
    <property type="entry name" value="RNA_pol_Rpb1_3"/>
    <property type="match status" value="1"/>
</dbReference>
<dbReference type="Pfam" id="PF04998">
    <property type="entry name" value="RNA_pol_Rpb1_5"/>
    <property type="match status" value="1"/>
</dbReference>
<dbReference type="RefSeq" id="XP_004030497.1">
    <property type="nucleotide sequence ID" value="XM_004030449.1"/>
</dbReference>
<keyword evidence="2 6" id="KW-0240">DNA-directed RNA polymerase</keyword>
<evidence type="ECO:0000313" key="9">
    <source>
        <dbReference type="Proteomes" id="UP000008983"/>
    </source>
</evidence>
<sequence>MKISGFQFLHSKAETAKVIGVDFTIMPEEEIDAWTNAEIYKYESFQREQESGINDPRMGVQLFKEKCKTCSQNNECPGHFGRIKLERKIYHINFITTIKQILLCICHKCGTLRKPSIKEDENGNPRNDGEVSKKVKYQQILQIPNSKKRLSELYKMLGKVNQCSSIGCLEKLYTKITIEKYLELWLWKKSDQSKSSIESQKTQWSAEETYNILKKIPKQTAIDLLHNKENKKFKSEYFLHPKDLILSRIFVPPPQVRPFIELQSTFVCQDEMTKCYQKIVKLNQEIKQGNVNEKEHVELIQNIVARMIDNQKPKLPSLKIKTKTIKSFSQRLSGKEGRFRQNLMGKRVDFSARTVISPDANLALDELGVPRSIADTLTVPEIVNQQNINMIKQLWNDGKIKYVMKPNKIKQIYEGFDAIISNSARNIIEEHINDGVIIERTLQDGDFVLFNRQPTLHKMSMMGHKVKILPWSTFRLNLSVCTPYNADFDGDEMNLHVPQSYETRAEIKHVCHVPRQIITPKSNKPVMGLVQDSLLGISLFTLRDCFVKRKNLFNLIMWIDNWEGEIPMPAILKPEKLWSGKQVISMLIPNRISMMKIGGKNSDDERWFSIKDDSIYIYKGELLQGYMTKAIVGDSPGGLVHLIWLDIGTQATCDFITRSQRIINNWLIMQGHTISCQDIVPSEICQKEMEKIKGQAFIAFENALNDFQDAKKIEDMGLHKSGKRIFDSFEVYINSILNKLRGIAEKKCRETTNFRLNQFNKMVWAGSKGKPTNLAQVMGFVGQQNIEGARIGNGFIRRTLPHFTKDDNGILARGFITSNFFQGLRPFEFFFHMMGGREGLSDTAVKTSRTGYIQRKLIKALEDVIVKYDGTVRDSNGTIIQTSYGEDGLAGEFIESQRITEVELSNEVFEKEFRFLKDLDNQKIVVRHKISPEKFEQILQEVEFKYKQAISHPGEAIGAIAAQSIGEPTTQMTLNTFHFAGVSDRNVTLGVPRLQEILDASKKMKTPECRIYFEENLQSIEAKQIMRQQIEYQEVQKYILQTTILYYKQDEDNIFDEDEEEEEEDDENQINQKEYKKLESWKLIFKLDKRNPYISLLEVEKSLTNLYISGIKKIDKVYPTEKENQHNFDSKNGKQIKDKEIIFITSGSNLKQILKIPGINPFLTYTNNLQEISESLGIEAARRSIINELREVIEPYDLYINYRHLSILADWMTLRGRITPINRMGINKIVNLSCLRKASFEETVDILNNAAIFCQKDKLAGITENIIFGQYCDLGTGCFDLLIDQQKVVDFKTKRDINYFPFYEDENHSPNAKTPIQYLNTPVYPFTPGNAVLTPGYAFSVHQNMGSFTPSSPHQNIGYSPFINSNTPMYPNAIKSNNQPLYANSSFYSTEEKNLSPIISPNYSKSIISPNNSFALNSSRSIGYSPYELQDGYKRTPSIFNSPTYQSQQDISYLQKISPQYDINFQLKTNTYIKQEITQIQEEDDDSEFESDSDEN</sequence>
<keyword evidence="3 6" id="KW-0808">Transferase</keyword>
<dbReference type="Gene3D" id="2.40.40.20">
    <property type="match status" value="1"/>
</dbReference>
<dbReference type="OrthoDB" id="270392at2759"/>
<dbReference type="InterPro" id="IPR007081">
    <property type="entry name" value="RNA_pol_Rpb1_5"/>
</dbReference>
<gene>
    <name evidence="8" type="ORF">IMG5_159890</name>
</gene>
<dbReference type="GO" id="GO:0003677">
    <property type="term" value="F:DNA binding"/>
    <property type="evidence" value="ECO:0007669"/>
    <property type="project" value="InterPro"/>
</dbReference>
<evidence type="ECO:0000256" key="1">
    <source>
        <dbReference type="ARBA" id="ARBA00006460"/>
    </source>
</evidence>
<dbReference type="FunCoup" id="G0QZU1">
    <property type="interactions" value="398"/>
</dbReference>
<dbReference type="Gene3D" id="6.10.250.2940">
    <property type="match status" value="1"/>
</dbReference>
<dbReference type="InterPro" id="IPR006592">
    <property type="entry name" value="RNA_pol_N"/>
</dbReference>
<dbReference type="InParanoid" id="G0QZU1"/>
<dbReference type="GO" id="GO:0016491">
    <property type="term" value="F:oxidoreductase activity"/>
    <property type="evidence" value="ECO:0007669"/>
    <property type="project" value="UniProtKB-KW"/>
</dbReference>
<dbReference type="GO" id="GO:0006351">
    <property type="term" value="P:DNA-templated transcription"/>
    <property type="evidence" value="ECO:0007669"/>
    <property type="project" value="InterPro"/>
</dbReference>
<dbReference type="InterPro" id="IPR007080">
    <property type="entry name" value="RNA_pol_Rpb1_1"/>
</dbReference>
<evidence type="ECO:0000256" key="5">
    <source>
        <dbReference type="ARBA" id="ARBA00023163"/>
    </source>
</evidence>
<dbReference type="Gene3D" id="1.10.274.100">
    <property type="entry name" value="RNA polymerase Rpb1, domain 3"/>
    <property type="match status" value="1"/>
</dbReference>
<dbReference type="SMART" id="SM00663">
    <property type="entry name" value="RPOLA_N"/>
    <property type="match status" value="1"/>
</dbReference>
<keyword evidence="8" id="KW-0378">Hydrolase</keyword>
<dbReference type="Gene3D" id="1.10.150.390">
    <property type="match status" value="1"/>
</dbReference>
<dbReference type="OMA" id="KPCMGIV"/>
<organism evidence="8 9">
    <name type="scientific">Ichthyophthirius multifiliis</name>
    <name type="common">White spot disease agent</name>
    <name type="synonym">Ich</name>
    <dbReference type="NCBI Taxonomy" id="5932"/>
    <lineage>
        <taxon>Eukaryota</taxon>
        <taxon>Sar</taxon>
        <taxon>Alveolata</taxon>
        <taxon>Ciliophora</taxon>
        <taxon>Intramacronucleata</taxon>
        <taxon>Oligohymenophorea</taxon>
        <taxon>Hymenostomatida</taxon>
        <taxon>Ophryoglenina</taxon>
        <taxon>Ichthyophthirius</taxon>
    </lineage>
</organism>
<reference evidence="8 9" key="1">
    <citation type="submission" date="2011-07" db="EMBL/GenBank/DDBJ databases">
        <authorList>
            <person name="Coyne R."/>
            <person name="Brami D."/>
            <person name="Johnson J."/>
            <person name="Hostetler J."/>
            <person name="Hannick L."/>
            <person name="Clark T."/>
            <person name="Cassidy-Hanley D."/>
            <person name="Inman J."/>
        </authorList>
    </citation>
    <scope>NUCLEOTIDE SEQUENCE [LARGE SCALE GENOMIC DNA]</scope>
    <source>
        <strain evidence="8 9">G5</strain>
    </source>
</reference>
<dbReference type="Gene3D" id="4.10.860.120">
    <property type="entry name" value="RNA polymerase II, clamp domain"/>
    <property type="match status" value="1"/>
</dbReference>